<dbReference type="Pfam" id="PF25788">
    <property type="entry name" value="Ig_Rha78A_N"/>
    <property type="match status" value="1"/>
</dbReference>
<organism evidence="9 10">
    <name type="scientific">Jiangella rhizosphaerae</name>
    <dbReference type="NCBI Taxonomy" id="2293569"/>
    <lineage>
        <taxon>Bacteria</taxon>
        <taxon>Bacillati</taxon>
        <taxon>Actinomycetota</taxon>
        <taxon>Actinomycetes</taxon>
        <taxon>Jiangellales</taxon>
        <taxon>Jiangellaceae</taxon>
        <taxon>Jiangella</taxon>
    </lineage>
</organism>
<evidence type="ECO:0000313" key="10">
    <source>
        <dbReference type="Proteomes" id="UP000284057"/>
    </source>
</evidence>
<dbReference type="PANTHER" id="PTHR33307:SF6">
    <property type="entry name" value="ALPHA-RHAMNOSIDASE (EUROFUNG)-RELATED"/>
    <property type="match status" value="1"/>
</dbReference>
<feature type="domain" description="Bacterial alpha-L-rhamnosidase N-terminal" evidence="6">
    <location>
        <begin position="187"/>
        <end position="348"/>
    </location>
</feature>
<evidence type="ECO:0000259" key="6">
    <source>
        <dbReference type="Pfam" id="PF08531"/>
    </source>
</evidence>
<feature type="compositionally biased region" description="Low complexity" evidence="4">
    <location>
        <begin position="18"/>
        <end position="33"/>
    </location>
</feature>
<evidence type="ECO:0000259" key="7">
    <source>
        <dbReference type="Pfam" id="PF17389"/>
    </source>
</evidence>
<dbReference type="InterPro" id="IPR035396">
    <property type="entry name" value="Bac_rhamnosid6H"/>
</dbReference>
<evidence type="ECO:0000256" key="4">
    <source>
        <dbReference type="SAM" id="MobiDB-lite"/>
    </source>
</evidence>
<dbReference type="Gene3D" id="2.60.120.260">
    <property type="entry name" value="Galactose-binding domain-like"/>
    <property type="match status" value="2"/>
</dbReference>
<feature type="region of interest" description="Disordered" evidence="4">
    <location>
        <begin position="1"/>
        <end position="43"/>
    </location>
</feature>
<evidence type="ECO:0000256" key="1">
    <source>
        <dbReference type="ARBA" id="ARBA00001445"/>
    </source>
</evidence>
<dbReference type="InterPro" id="IPR013783">
    <property type="entry name" value="Ig-like_fold"/>
</dbReference>
<dbReference type="InterPro" id="IPR016007">
    <property type="entry name" value="Alpha_rhamnosid"/>
</dbReference>
<evidence type="ECO:0000256" key="2">
    <source>
        <dbReference type="ARBA" id="ARBA00012652"/>
    </source>
</evidence>
<dbReference type="Pfam" id="PF17389">
    <property type="entry name" value="Bac_rhamnosid6H"/>
    <property type="match status" value="1"/>
</dbReference>
<dbReference type="InterPro" id="IPR008928">
    <property type="entry name" value="6-hairpin_glycosidase_sf"/>
</dbReference>
<dbReference type="Proteomes" id="UP000284057">
    <property type="component" value="Unassembled WGS sequence"/>
</dbReference>
<accession>A0A418KKP7</accession>
<dbReference type="InterPro" id="IPR013737">
    <property type="entry name" value="Bac_rhamnosid_N"/>
</dbReference>
<evidence type="ECO:0000313" key="9">
    <source>
        <dbReference type="EMBL" id="RIQ17838.1"/>
    </source>
</evidence>
<dbReference type="Pfam" id="PF05592">
    <property type="entry name" value="Bac_rhamnosid"/>
    <property type="match status" value="1"/>
</dbReference>
<feature type="region of interest" description="Disordered" evidence="4">
    <location>
        <begin position="880"/>
        <end position="899"/>
    </location>
</feature>
<dbReference type="Gene3D" id="2.60.40.10">
    <property type="entry name" value="Immunoglobulins"/>
    <property type="match status" value="1"/>
</dbReference>
<keyword evidence="10" id="KW-1185">Reference proteome</keyword>
<dbReference type="EMBL" id="QUAL01000191">
    <property type="protein sequence ID" value="RIQ17838.1"/>
    <property type="molecule type" value="Genomic_DNA"/>
</dbReference>
<feature type="domain" description="Alpha-L-rhamnosidase C-terminal" evidence="8">
    <location>
        <begin position="803"/>
        <end position="862"/>
    </location>
</feature>
<gene>
    <name evidence="9" type="ORF">DY240_22135</name>
</gene>
<dbReference type="GO" id="GO:0005975">
    <property type="term" value="P:carbohydrate metabolic process"/>
    <property type="evidence" value="ECO:0007669"/>
    <property type="project" value="InterPro"/>
</dbReference>
<sequence>MEPAGRDQPEGHPPAGPPGAARGVPARPARTGRTAGPVLRRRAGVPGAGGAVIVLEGLTAEHRVEPCGVDVPPRFGWRVAADENGVVQHAWRIRVTDDAGREVSDSGWVESAECVDVPYDGPPLHPLTRYGWRVDVRTSHGGAEASSSFVTGVLDGDWHGAAWIGHPHPSGAAPVLRTTVDVGSVAAAAYLVVAAGGYAHATLDGRPVDDAVLSPGFTDYDARVQYVVTDVTALLTPGRHILELELGRGFYAMAAANTWDWHRAPWRGEPCARVLLVVTDARGGVTRLVSDERWRAADGPTREDDLYAGETYDARRPAELAGAAAWVPATVVPGPRGRPEWQRQQPITAAGRLEPVDVAEVGDGAWVYDFGRVIAGWAEVRAADAAGEVVELRYAERLGPDGRADVADHHGYYAGRFQTDRLVLAGAERPVRWQPRFGYKGFRYVEVCARRRPELTAVVVHTAASRTGTFRCSSDLLNRVHELTVRTVLNNLHGLPTDTPKYEKNGWTGDGMLGAELMLMNLDTHALLDKWVDDIADSRHGSPAPAVIAPHGGWRMDWTPAPPWHSAYVLIPWWIWWYTGDRRPLERHWDGMTAYVGHELARSPGGIAATTLGDWVSPETDPAGGNAPEDSRVPATAFLALMLDTLARAAEVVGDDGRRWADAAGAVRAAFRAEFHDAGAAMVRGAGDHGYRQSHNVLALAFGLLEPGEEQRVADRLARDVRERGNRLGTGALSTKYLLPTLTRYGHADLALVVARQTEFPSWGHWLAHGATSLWEHWSPDARSHGHYFLGTIDDWLYHDVLGLRPVRPGWRRARLAPAVPGLDWARGAVTTPYGRLAVRWHRTEAGVAAEVEVPVGVVLDVAGRGGPLGPGRHEVVLPAEARPGASLHDRGSEPTQGG</sequence>
<dbReference type="Pfam" id="PF17390">
    <property type="entry name" value="Bac_rhamnosid_C"/>
    <property type="match status" value="1"/>
</dbReference>
<name>A0A418KKP7_9ACTN</name>
<evidence type="ECO:0000259" key="5">
    <source>
        <dbReference type="Pfam" id="PF05592"/>
    </source>
</evidence>
<dbReference type="InterPro" id="IPR035398">
    <property type="entry name" value="Bac_rhamnosid_C"/>
</dbReference>
<evidence type="ECO:0000256" key="3">
    <source>
        <dbReference type="ARBA" id="ARBA00022801"/>
    </source>
</evidence>
<comment type="caution">
    <text evidence="9">The sequence shown here is derived from an EMBL/GenBank/DDBJ whole genome shotgun (WGS) entry which is preliminary data.</text>
</comment>
<feature type="compositionally biased region" description="Basic and acidic residues" evidence="4">
    <location>
        <begin position="1"/>
        <end position="10"/>
    </location>
</feature>
<dbReference type="EC" id="3.2.1.40" evidence="2"/>
<dbReference type="Gene3D" id="1.50.10.10">
    <property type="match status" value="1"/>
</dbReference>
<feature type="domain" description="Alpha-L-rhamnosidase six-hairpin glycosidase" evidence="7">
    <location>
        <begin position="466"/>
        <end position="801"/>
    </location>
</feature>
<dbReference type="GO" id="GO:0030596">
    <property type="term" value="F:alpha-L-rhamnosidase activity"/>
    <property type="evidence" value="ECO:0007669"/>
    <property type="project" value="UniProtKB-EC"/>
</dbReference>
<dbReference type="Gene3D" id="2.60.420.10">
    <property type="entry name" value="Maltose phosphorylase, domain 3"/>
    <property type="match status" value="1"/>
</dbReference>
<dbReference type="InterPro" id="IPR008902">
    <property type="entry name" value="Rhamnosid_concanavalin"/>
</dbReference>
<comment type="catalytic activity">
    <reaction evidence="1">
        <text>Hydrolysis of terminal non-reducing alpha-L-rhamnose residues in alpha-L-rhamnosides.</text>
        <dbReference type="EC" id="3.2.1.40"/>
    </reaction>
</comment>
<feature type="domain" description="Alpha-L-rhamnosidase concanavalin-like" evidence="5">
    <location>
        <begin position="360"/>
        <end position="460"/>
    </location>
</feature>
<dbReference type="InterPro" id="IPR012341">
    <property type="entry name" value="6hp_glycosidase-like_sf"/>
</dbReference>
<protein>
    <recommendedName>
        <fullName evidence="2">alpha-L-rhamnosidase</fullName>
        <ecNumber evidence="2">3.2.1.40</ecNumber>
    </recommendedName>
</protein>
<reference evidence="9 10" key="1">
    <citation type="submission" date="2018-09" db="EMBL/GenBank/DDBJ databases">
        <title>Isolation, diversity and antifungal activity of actinobacteria from wheat.</title>
        <authorList>
            <person name="Han C."/>
        </authorList>
    </citation>
    <scope>NUCLEOTIDE SEQUENCE [LARGE SCALE GENOMIC DNA]</scope>
    <source>
        <strain evidence="9 10">NEAU-YY265</strain>
    </source>
</reference>
<dbReference type="Pfam" id="PF08531">
    <property type="entry name" value="Bac_rhamnosid_N"/>
    <property type="match status" value="1"/>
</dbReference>
<keyword evidence="3 9" id="KW-0378">Hydrolase</keyword>
<dbReference type="PANTHER" id="PTHR33307">
    <property type="entry name" value="ALPHA-RHAMNOSIDASE (EUROFUNG)"/>
    <property type="match status" value="1"/>
</dbReference>
<dbReference type="AlphaFoldDB" id="A0A418KKP7"/>
<dbReference type="SUPFAM" id="SSF48208">
    <property type="entry name" value="Six-hairpin glycosidases"/>
    <property type="match status" value="1"/>
</dbReference>
<proteinExistence type="predicted"/>
<evidence type="ECO:0000259" key="8">
    <source>
        <dbReference type="Pfam" id="PF17390"/>
    </source>
</evidence>